<dbReference type="GO" id="GO:0005789">
    <property type="term" value="C:endoplasmic reticulum membrane"/>
    <property type="evidence" value="ECO:0007669"/>
    <property type="project" value="TreeGrafter"/>
</dbReference>
<evidence type="ECO:0000259" key="3">
    <source>
        <dbReference type="PROSITE" id="PS50086"/>
    </source>
</evidence>
<protein>
    <submittedName>
        <fullName evidence="4">RabGAP/TBC domain-containing protein</fullName>
    </submittedName>
</protein>
<sequence length="380" mass="44229">MFSDIDRKKANKVRTITSILQKTPVDALRKCAVTEFGFVNNIQRSAVWPILIDVDKQDEKRYHRNMDREHRDIDQVAKDVDRSMWRFTRGKSKLRNTKREELTRIINAILASHPQLHYFQGYHEIGSILLLVTNEPTSFRLLERLSLNHISDCMKPSFAEVSKILNLLFPLLLLMDKDVYRFLIDSNVQPMFAISWIITWFSHNFEELEPTARLFDYFLSTHPLAPLYFSAVVDDLLKLPCAYDTVHNYFTNLPEELPLDHLIKQTQSLLVKIPPKKLQDEAKIQLDKDSPMTNYPFSWMTKGKSQLQKPTIFKLSFFLVFGTICILSLSVFIQLMKQSNSAIAYGDLTNYLKSINQPIFKHASSLYSGLRSLVKHYIGY</sequence>
<dbReference type="InParanoid" id="D3B5H1"/>
<dbReference type="InterPro" id="IPR000195">
    <property type="entry name" value="Rab-GAP-TBC_dom"/>
</dbReference>
<dbReference type="PANTHER" id="PTHR20913">
    <property type="entry name" value="TBC1 DOMAIN FAMILY MEMBER 20/GTPASE"/>
    <property type="match status" value="1"/>
</dbReference>
<feature type="transmembrane region" description="Helical" evidence="2">
    <location>
        <begin position="312"/>
        <end position="333"/>
    </location>
</feature>
<accession>D3B5H1</accession>
<evidence type="ECO:0000313" key="5">
    <source>
        <dbReference type="Proteomes" id="UP000001396"/>
    </source>
</evidence>
<keyword evidence="5" id="KW-1185">Reference proteome</keyword>
<dbReference type="PANTHER" id="PTHR20913:SF7">
    <property type="entry name" value="RE60063P"/>
    <property type="match status" value="1"/>
</dbReference>
<evidence type="ECO:0000256" key="2">
    <source>
        <dbReference type="SAM" id="Phobius"/>
    </source>
</evidence>
<dbReference type="GO" id="GO:0006888">
    <property type="term" value="P:endoplasmic reticulum to Golgi vesicle-mediated transport"/>
    <property type="evidence" value="ECO:0007669"/>
    <property type="project" value="TreeGrafter"/>
</dbReference>
<name>D3B5H1_HETP5</name>
<dbReference type="Gene3D" id="1.10.8.1310">
    <property type="match status" value="1"/>
</dbReference>
<organism evidence="4 5">
    <name type="scientific">Heterostelium pallidum (strain ATCC 26659 / Pp 5 / PN500)</name>
    <name type="common">Cellular slime mold</name>
    <name type="synonym">Polysphondylium pallidum</name>
    <dbReference type="NCBI Taxonomy" id="670386"/>
    <lineage>
        <taxon>Eukaryota</taxon>
        <taxon>Amoebozoa</taxon>
        <taxon>Evosea</taxon>
        <taxon>Eumycetozoa</taxon>
        <taxon>Dictyostelia</taxon>
        <taxon>Acytosteliales</taxon>
        <taxon>Acytosteliaceae</taxon>
        <taxon>Heterostelium</taxon>
    </lineage>
</organism>
<dbReference type="GeneID" id="31359396"/>
<proteinExistence type="predicted"/>
<feature type="domain" description="Rab-GAP TBC" evidence="3">
    <location>
        <begin position="38"/>
        <end position="222"/>
    </location>
</feature>
<dbReference type="EMBL" id="ADBJ01000017">
    <property type="protein sequence ID" value="EFA83119.1"/>
    <property type="molecule type" value="Genomic_DNA"/>
</dbReference>
<dbReference type="STRING" id="670386.D3B5H1"/>
<dbReference type="Proteomes" id="UP000001396">
    <property type="component" value="Unassembled WGS sequence"/>
</dbReference>
<keyword evidence="2" id="KW-0812">Transmembrane</keyword>
<dbReference type="InterPro" id="IPR035969">
    <property type="entry name" value="Rab-GAP_TBC_sf"/>
</dbReference>
<comment type="caution">
    <text evidence="4">The sequence shown here is derived from an EMBL/GenBank/DDBJ whole genome shotgun (WGS) entry which is preliminary data.</text>
</comment>
<dbReference type="RefSeq" id="XP_020435236.1">
    <property type="nucleotide sequence ID" value="XM_020574822.1"/>
</dbReference>
<dbReference type="OMA" id="MTIIEHP"/>
<keyword evidence="2" id="KW-0472">Membrane</keyword>
<evidence type="ECO:0000313" key="4">
    <source>
        <dbReference type="EMBL" id="EFA83119.1"/>
    </source>
</evidence>
<dbReference type="GO" id="GO:0005096">
    <property type="term" value="F:GTPase activator activity"/>
    <property type="evidence" value="ECO:0007669"/>
    <property type="project" value="UniProtKB-KW"/>
</dbReference>
<dbReference type="InterPro" id="IPR045913">
    <property type="entry name" value="TBC20/Gyp8-like"/>
</dbReference>
<dbReference type="SUPFAM" id="SSF47923">
    <property type="entry name" value="Ypt/Rab-GAP domain of gyp1p"/>
    <property type="match status" value="2"/>
</dbReference>
<evidence type="ECO:0000256" key="1">
    <source>
        <dbReference type="ARBA" id="ARBA00022468"/>
    </source>
</evidence>
<dbReference type="Gene3D" id="1.10.472.80">
    <property type="entry name" value="Ypt/Rab-GAP domain of gyp1p, domain 3"/>
    <property type="match status" value="1"/>
</dbReference>
<reference evidence="4 5" key="1">
    <citation type="journal article" date="2011" name="Genome Res.">
        <title>Phylogeny-wide analysis of social amoeba genomes highlights ancient origins for complex intercellular communication.</title>
        <authorList>
            <person name="Heidel A.J."/>
            <person name="Lawal H.M."/>
            <person name="Felder M."/>
            <person name="Schilde C."/>
            <person name="Helps N.R."/>
            <person name="Tunggal B."/>
            <person name="Rivero F."/>
            <person name="John U."/>
            <person name="Schleicher M."/>
            <person name="Eichinger L."/>
            <person name="Platzer M."/>
            <person name="Noegel A.A."/>
            <person name="Schaap P."/>
            <person name="Gloeckner G."/>
        </authorList>
    </citation>
    <scope>NUCLEOTIDE SEQUENCE [LARGE SCALE GENOMIC DNA]</scope>
    <source>
        <strain evidence="5">ATCC 26659 / Pp 5 / PN500</strain>
    </source>
</reference>
<keyword evidence="2" id="KW-1133">Transmembrane helix</keyword>
<dbReference type="AlphaFoldDB" id="D3B5H1"/>
<keyword evidence="1" id="KW-0343">GTPase activation</keyword>
<dbReference type="FunFam" id="1.10.8.1310:FF:000005">
    <property type="entry name" value="GTPase-activating protein gyp10"/>
    <property type="match status" value="1"/>
</dbReference>
<dbReference type="PROSITE" id="PS50086">
    <property type="entry name" value="TBC_RABGAP"/>
    <property type="match status" value="1"/>
</dbReference>
<dbReference type="SMART" id="SM00164">
    <property type="entry name" value="TBC"/>
    <property type="match status" value="1"/>
</dbReference>
<dbReference type="Pfam" id="PF00566">
    <property type="entry name" value="RabGAP-TBC"/>
    <property type="match status" value="1"/>
</dbReference>
<dbReference type="FunCoup" id="D3B5H1">
    <property type="interactions" value="242"/>
</dbReference>
<gene>
    <name evidence="4" type="ORF">PPL_03909</name>
</gene>